<name>A0ABU6GQT1_9BACL</name>
<evidence type="ECO:0000256" key="9">
    <source>
        <dbReference type="ARBA" id="ARBA00038120"/>
    </source>
</evidence>
<evidence type="ECO:0000256" key="1">
    <source>
        <dbReference type="ARBA" id="ARBA00004236"/>
    </source>
</evidence>
<feature type="domain" description="Glycosyltransferase 2-like" evidence="11">
    <location>
        <begin position="35"/>
        <end position="142"/>
    </location>
</feature>
<evidence type="ECO:0000313" key="13">
    <source>
        <dbReference type="Proteomes" id="UP001344632"/>
    </source>
</evidence>
<keyword evidence="6" id="KW-0472">Membrane</keyword>
<keyword evidence="5" id="KW-0125">Carotenoid biosynthesis</keyword>
<keyword evidence="13" id="KW-1185">Reference proteome</keyword>
<dbReference type="PANTHER" id="PTHR43646:SF2">
    <property type="entry name" value="GLYCOSYLTRANSFERASE 2-LIKE DOMAIN-CONTAINING PROTEIN"/>
    <property type="match status" value="1"/>
</dbReference>
<dbReference type="RefSeq" id="WP_326089408.1">
    <property type="nucleotide sequence ID" value="NZ_JARLKZ010000014.1"/>
</dbReference>
<evidence type="ECO:0000256" key="5">
    <source>
        <dbReference type="ARBA" id="ARBA00022746"/>
    </source>
</evidence>
<dbReference type="PANTHER" id="PTHR43646">
    <property type="entry name" value="GLYCOSYLTRANSFERASE"/>
    <property type="match status" value="1"/>
</dbReference>
<comment type="similarity">
    <text evidence="9">Belongs to the glycosyltransferase 2 family. CrtQ subfamily.</text>
</comment>
<dbReference type="Proteomes" id="UP001344632">
    <property type="component" value="Unassembled WGS sequence"/>
</dbReference>
<keyword evidence="2" id="KW-1003">Cell membrane</keyword>
<dbReference type="EMBL" id="JARLKZ010000014">
    <property type="protein sequence ID" value="MEC0241738.1"/>
    <property type="molecule type" value="Genomic_DNA"/>
</dbReference>
<evidence type="ECO:0000256" key="8">
    <source>
        <dbReference type="ARBA" id="ARBA00037904"/>
    </source>
</evidence>
<evidence type="ECO:0000259" key="11">
    <source>
        <dbReference type="Pfam" id="PF00535"/>
    </source>
</evidence>
<keyword evidence="4" id="KW-0808">Transferase</keyword>
<evidence type="ECO:0000256" key="3">
    <source>
        <dbReference type="ARBA" id="ARBA00022676"/>
    </source>
</evidence>
<dbReference type="Gene3D" id="3.90.550.10">
    <property type="entry name" value="Spore Coat Polysaccharide Biosynthesis Protein SpsA, Chain A"/>
    <property type="match status" value="1"/>
</dbReference>
<keyword evidence="3" id="KW-0328">Glycosyltransferase</keyword>
<evidence type="ECO:0000256" key="2">
    <source>
        <dbReference type="ARBA" id="ARBA00022475"/>
    </source>
</evidence>
<protein>
    <recommendedName>
        <fullName evidence="10">4,4'-diaponeurosporenoate glycosyltransferase</fullName>
    </recommendedName>
</protein>
<evidence type="ECO:0000256" key="10">
    <source>
        <dbReference type="ARBA" id="ARBA00040345"/>
    </source>
</evidence>
<dbReference type="InterPro" id="IPR001173">
    <property type="entry name" value="Glyco_trans_2-like"/>
</dbReference>
<comment type="pathway">
    <text evidence="8">Carotenoid biosynthesis; staphyloxanthin biosynthesis; staphyloxanthin from farnesyl diphosphate: step 4/5.</text>
</comment>
<organism evidence="12 13">
    <name type="scientific">Paenibacillus dokdonensis</name>
    <dbReference type="NCBI Taxonomy" id="2567944"/>
    <lineage>
        <taxon>Bacteria</taxon>
        <taxon>Bacillati</taxon>
        <taxon>Bacillota</taxon>
        <taxon>Bacilli</taxon>
        <taxon>Bacillales</taxon>
        <taxon>Paenibacillaceae</taxon>
        <taxon>Paenibacillus</taxon>
    </lineage>
</organism>
<reference evidence="12 13" key="1">
    <citation type="submission" date="2023-03" db="EMBL/GenBank/DDBJ databases">
        <title>Bacillus Genome Sequencing.</title>
        <authorList>
            <person name="Dunlap C."/>
        </authorList>
    </citation>
    <scope>NUCLEOTIDE SEQUENCE [LARGE SCALE GENOMIC DNA]</scope>
    <source>
        <strain evidence="12 13">BD-525</strain>
    </source>
</reference>
<gene>
    <name evidence="12" type="ORF">P4H66_18140</name>
</gene>
<comment type="function">
    <text evidence="7">Catalyzes the glycosylation of 4,4'-diaponeurosporenoate, i.e. the esterification of glucose at the C1'' position with the carboxyl group of 4,4'-diaponeurosporenic acid, to form glycosyl-4,4'-diaponeurosporenoate. This is a step in the biosynthesis of staphyloxanthin, an orange pigment present in most staphylococci strains.</text>
</comment>
<dbReference type="InterPro" id="IPR029044">
    <property type="entry name" value="Nucleotide-diphossugar_trans"/>
</dbReference>
<evidence type="ECO:0000256" key="4">
    <source>
        <dbReference type="ARBA" id="ARBA00022679"/>
    </source>
</evidence>
<dbReference type="SUPFAM" id="SSF53448">
    <property type="entry name" value="Nucleotide-diphospho-sugar transferases"/>
    <property type="match status" value="1"/>
</dbReference>
<proteinExistence type="inferred from homology"/>
<evidence type="ECO:0000256" key="6">
    <source>
        <dbReference type="ARBA" id="ARBA00023136"/>
    </source>
</evidence>
<dbReference type="Pfam" id="PF00535">
    <property type="entry name" value="Glycos_transf_2"/>
    <property type="match status" value="1"/>
</dbReference>
<comment type="caution">
    <text evidence="12">The sequence shown here is derived from an EMBL/GenBank/DDBJ whole genome shotgun (WGS) entry which is preliminary data.</text>
</comment>
<evidence type="ECO:0000256" key="7">
    <source>
        <dbReference type="ARBA" id="ARBA00037281"/>
    </source>
</evidence>
<accession>A0ABU6GQT1</accession>
<sequence length="274" mass="30460">MHKPSRRKRQPQWRRKRSRTVSFLERRSCEHPVVSVIIPAMNEQKTIGNVIREAWQVHEACEVIVVANGCTDRTADIAAAMGAKVLQFERPLGHDVGRTIGAEASTGQVLLFVDADMRITCGYLRPFVNAVLNGTDIALNSYRGPVQHRQVHPVILAKHTLNSMLRRPDLLGASLTAVPHAMNRRAADIIGRQNLSIPPLAQAMAVHSGLKVSAVHDVPVGKLNRRRRGTAIGQDPLQQVVIDDHLQAIDWYLSRTDPRGGYSDLGRDRDRVGR</sequence>
<evidence type="ECO:0000313" key="12">
    <source>
        <dbReference type="EMBL" id="MEC0241738.1"/>
    </source>
</evidence>
<comment type="subcellular location">
    <subcellularLocation>
        <location evidence="1">Cell membrane</location>
    </subcellularLocation>
</comment>